<protein>
    <submittedName>
        <fullName evidence="1">Uncharacterized protein</fullName>
    </submittedName>
</protein>
<organism evidence="1 2">
    <name type="scientific">Tagetes erecta</name>
    <name type="common">African marigold</name>
    <dbReference type="NCBI Taxonomy" id="13708"/>
    <lineage>
        <taxon>Eukaryota</taxon>
        <taxon>Viridiplantae</taxon>
        <taxon>Streptophyta</taxon>
        <taxon>Embryophyta</taxon>
        <taxon>Tracheophyta</taxon>
        <taxon>Spermatophyta</taxon>
        <taxon>Magnoliopsida</taxon>
        <taxon>eudicotyledons</taxon>
        <taxon>Gunneridae</taxon>
        <taxon>Pentapetalae</taxon>
        <taxon>asterids</taxon>
        <taxon>campanulids</taxon>
        <taxon>Asterales</taxon>
        <taxon>Asteraceae</taxon>
        <taxon>Asteroideae</taxon>
        <taxon>Heliantheae alliance</taxon>
        <taxon>Tageteae</taxon>
        <taxon>Tagetes</taxon>
    </lineage>
</organism>
<gene>
    <name evidence="1" type="ORF">QVD17_32802</name>
</gene>
<dbReference type="EMBL" id="JAUHHV010000009">
    <property type="protein sequence ID" value="KAK1411936.1"/>
    <property type="molecule type" value="Genomic_DNA"/>
</dbReference>
<dbReference type="AlphaFoldDB" id="A0AAD8JYS0"/>
<dbReference type="Proteomes" id="UP001229421">
    <property type="component" value="Unassembled WGS sequence"/>
</dbReference>
<comment type="caution">
    <text evidence="1">The sequence shown here is derived from an EMBL/GenBank/DDBJ whole genome shotgun (WGS) entry which is preliminary data.</text>
</comment>
<evidence type="ECO:0000313" key="1">
    <source>
        <dbReference type="EMBL" id="KAK1411936.1"/>
    </source>
</evidence>
<keyword evidence="2" id="KW-1185">Reference proteome</keyword>
<accession>A0AAD8JYS0</accession>
<sequence>MFSDFSPHSAHPWPGPVMGAYKCSSRTPPKLQSLLRLTSTLFSGQVDRSRRFINHRYRKGENHNSNI</sequence>
<reference evidence="1" key="1">
    <citation type="journal article" date="2023" name="bioRxiv">
        <title>Improved chromosome-level genome assembly for marigold (Tagetes erecta).</title>
        <authorList>
            <person name="Jiang F."/>
            <person name="Yuan L."/>
            <person name="Wang S."/>
            <person name="Wang H."/>
            <person name="Xu D."/>
            <person name="Wang A."/>
            <person name="Fan W."/>
        </authorList>
    </citation>
    <scope>NUCLEOTIDE SEQUENCE</scope>
    <source>
        <strain evidence="1">WSJ</strain>
        <tissue evidence="1">Leaf</tissue>
    </source>
</reference>
<evidence type="ECO:0000313" key="2">
    <source>
        <dbReference type="Proteomes" id="UP001229421"/>
    </source>
</evidence>
<name>A0AAD8JYS0_TARER</name>
<proteinExistence type="predicted"/>